<comment type="caution">
    <text evidence="1">The sequence shown here is derived from an EMBL/GenBank/DDBJ whole genome shotgun (WGS) entry which is preliminary data.</text>
</comment>
<dbReference type="EMBL" id="JAHBBD010000047">
    <property type="protein sequence ID" value="MBW3083813.1"/>
    <property type="molecule type" value="Genomic_DNA"/>
</dbReference>
<sequence length="56" mass="5900">MTRITALAAARIHHGGDNGTPKDDLFASSHRLRSALASRARASNRFSSSSDTASTT</sequence>
<keyword evidence="2" id="KW-1185">Reference proteome</keyword>
<dbReference type="Proteomes" id="UP000812844">
    <property type="component" value="Unassembled WGS sequence"/>
</dbReference>
<evidence type="ECO:0000313" key="1">
    <source>
        <dbReference type="EMBL" id="MBW3083813.1"/>
    </source>
</evidence>
<accession>A0ABS6WBC3</accession>
<name>A0ABS6WBC3_9BIFI</name>
<protein>
    <submittedName>
        <fullName evidence="1">Uncharacterized protein</fullName>
    </submittedName>
</protein>
<gene>
    <name evidence="1" type="ORF">KIH73_10720</name>
</gene>
<proteinExistence type="predicted"/>
<dbReference type="RefSeq" id="WP_219083360.1">
    <property type="nucleotide sequence ID" value="NZ_JAHBBD010000047.1"/>
</dbReference>
<reference evidence="1 2" key="1">
    <citation type="submission" date="2021-05" db="EMBL/GenBank/DDBJ databases">
        <title>Phylogenetic classification of ten novel species belonging to the genus Bifidobacterium comprising B. colchicus sp. nov., B. abeli sp. nov., B. bicoloris sp. nov., B. guerezis sp. nov., B. rosaliae sp. nov., B. santillanensis sp. nov., B. argentati sp. nov., B. amazzoni sp. nov., B. pluviali sp. nov., and B. pinnaculum sp. nov.</title>
        <authorList>
            <person name="Lugli G.A."/>
            <person name="Ruiz Garcia L."/>
            <person name="Margolles A."/>
            <person name="Ventura M."/>
        </authorList>
    </citation>
    <scope>NUCLEOTIDE SEQUENCE [LARGE SCALE GENOMIC DNA]</scope>
    <source>
        <strain evidence="1 2">6T3</strain>
    </source>
</reference>
<evidence type="ECO:0000313" key="2">
    <source>
        <dbReference type="Proteomes" id="UP000812844"/>
    </source>
</evidence>
<organism evidence="1 2">
    <name type="scientific">Bifidobacterium phasiani</name>
    <dbReference type="NCBI Taxonomy" id="2834431"/>
    <lineage>
        <taxon>Bacteria</taxon>
        <taxon>Bacillati</taxon>
        <taxon>Actinomycetota</taxon>
        <taxon>Actinomycetes</taxon>
        <taxon>Bifidobacteriales</taxon>
        <taxon>Bifidobacteriaceae</taxon>
        <taxon>Bifidobacterium</taxon>
    </lineage>
</organism>